<gene>
    <name evidence="1" type="ORF">RND81_13G161100</name>
</gene>
<proteinExistence type="predicted"/>
<reference evidence="1" key="1">
    <citation type="submission" date="2024-03" db="EMBL/GenBank/DDBJ databases">
        <title>WGS assembly of Saponaria officinalis var. Norfolk2.</title>
        <authorList>
            <person name="Jenkins J."/>
            <person name="Shu S."/>
            <person name="Grimwood J."/>
            <person name="Barry K."/>
            <person name="Goodstein D."/>
            <person name="Schmutz J."/>
            <person name="Leebens-Mack J."/>
            <person name="Osbourn A."/>
        </authorList>
    </citation>
    <scope>NUCLEOTIDE SEQUENCE [LARGE SCALE GENOMIC DNA]</scope>
    <source>
        <strain evidence="1">JIC</strain>
    </source>
</reference>
<organism evidence="1 2">
    <name type="scientific">Saponaria officinalis</name>
    <name type="common">Common soapwort</name>
    <name type="synonym">Lychnis saponaria</name>
    <dbReference type="NCBI Taxonomy" id="3572"/>
    <lineage>
        <taxon>Eukaryota</taxon>
        <taxon>Viridiplantae</taxon>
        <taxon>Streptophyta</taxon>
        <taxon>Embryophyta</taxon>
        <taxon>Tracheophyta</taxon>
        <taxon>Spermatophyta</taxon>
        <taxon>Magnoliopsida</taxon>
        <taxon>eudicotyledons</taxon>
        <taxon>Gunneridae</taxon>
        <taxon>Pentapetalae</taxon>
        <taxon>Caryophyllales</taxon>
        <taxon>Caryophyllaceae</taxon>
        <taxon>Caryophylleae</taxon>
        <taxon>Saponaria</taxon>
    </lineage>
</organism>
<protein>
    <submittedName>
        <fullName evidence="1">Uncharacterized protein</fullName>
    </submittedName>
</protein>
<dbReference type="EMBL" id="JBDFQZ010000013">
    <property type="protein sequence ID" value="KAK9669888.1"/>
    <property type="molecule type" value="Genomic_DNA"/>
</dbReference>
<name>A0AAW1H5Y5_SAPOF</name>
<keyword evidence="2" id="KW-1185">Reference proteome</keyword>
<sequence length="171" mass="19265">MDCKSLNNIYTKEQQQQQEDQQHNNNNNNYMMPRISFSNGFAEAKISNDHSPAVASATAAFDFEFSVPTFDMNSADKLFFNGKLLPVVEDQGNLGGVKQCFSAEFGRKKLCTTTLRDELLLDHDDDDDDNGDSNCYGSENEAGLRTRLPRLHKGGNGLSCKWKQKFGSFRY</sequence>
<dbReference type="PANTHER" id="PTHR31722:SF71">
    <property type="entry name" value="GENOME ASSEMBLY, CHROMOSOME: A05"/>
    <property type="match status" value="1"/>
</dbReference>
<dbReference type="PANTHER" id="PTHR31722">
    <property type="entry name" value="OS06G0675200 PROTEIN"/>
    <property type="match status" value="1"/>
</dbReference>
<evidence type="ECO:0000313" key="2">
    <source>
        <dbReference type="Proteomes" id="UP001443914"/>
    </source>
</evidence>
<evidence type="ECO:0000313" key="1">
    <source>
        <dbReference type="EMBL" id="KAK9669888.1"/>
    </source>
</evidence>
<accession>A0AAW1H5Y5</accession>
<dbReference type="AlphaFoldDB" id="A0AAW1H5Y5"/>
<comment type="caution">
    <text evidence="1">The sequence shown here is derived from an EMBL/GenBank/DDBJ whole genome shotgun (WGS) entry which is preliminary data.</text>
</comment>
<dbReference type="Proteomes" id="UP001443914">
    <property type="component" value="Unassembled WGS sequence"/>
</dbReference>